<dbReference type="InterPro" id="IPR003340">
    <property type="entry name" value="B3_DNA-bd"/>
</dbReference>
<reference evidence="6" key="2">
    <citation type="submission" date="2022-03" db="EMBL/GenBank/DDBJ databases">
        <title>Draft title - Genomic analysis of global carrot germplasm unveils the trajectory of domestication and the origin of high carotenoid orange carrot.</title>
        <authorList>
            <person name="Iorizzo M."/>
            <person name="Ellison S."/>
            <person name="Senalik D."/>
            <person name="Macko-Podgorni A."/>
            <person name="Grzebelus D."/>
            <person name="Bostan H."/>
            <person name="Rolling W."/>
            <person name="Curaba J."/>
            <person name="Simon P."/>
        </authorList>
    </citation>
    <scope>NUCLEOTIDE SEQUENCE</scope>
    <source>
        <tissue evidence="6">Leaf</tissue>
    </source>
</reference>
<name>A0A161YM83_DAUCS</name>
<protein>
    <submittedName>
        <fullName evidence="6">Uncharacterized protein</fullName>
    </submittedName>
</protein>
<keyword evidence="5" id="KW-0539">Nucleus</keyword>
<organism evidence="6 7">
    <name type="scientific">Daucus carota subsp. sativus</name>
    <name type="common">Carrot</name>
    <dbReference type="NCBI Taxonomy" id="79200"/>
    <lineage>
        <taxon>Eukaryota</taxon>
        <taxon>Viridiplantae</taxon>
        <taxon>Streptophyta</taxon>
        <taxon>Embryophyta</taxon>
        <taxon>Tracheophyta</taxon>
        <taxon>Spermatophyta</taxon>
        <taxon>Magnoliopsida</taxon>
        <taxon>eudicotyledons</taxon>
        <taxon>Gunneridae</taxon>
        <taxon>Pentapetalae</taxon>
        <taxon>asterids</taxon>
        <taxon>campanulids</taxon>
        <taxon>Apiales</taxon>
        <taxon>Apiaceae</taxon>
        <taxon>Apioideae</taxon>
        <taxon>Scandiceae</taxon>
        <taxon>Daucinae</taxon>
        <taxon>Daucus</taxon>
        <taxon>Daucus sect. Daucus</taxon>
    </lineage>
</organism>
<evidence type="ECO:0000313" key="7">
    <source>
        <dbReference type="Proteomes" id="UP000077755"/>
    </source>
</evidence>
<dbReference type="Proteomes" id="UP000077755">
    <property type="component" value="Chromosome 5"/>
</dbReference>
<dbReference type="SMART" id="SM01019">
    <property type="entry name" value="B3"/>
    <property type="match status" value="2"/>
</dbReference>
<reference evidence="6" key="1">
    <citation type="journal article" date="2016" name="Nat. Genet.">
        <title>A high-quality carrot genome assembly provides new insights into carotenoid accumulation and asterid genome evolution.</title>
        <authorList>
            <person name="Iorizzo M."/>
            <person name="Ellison S."/>
            <person name="Senalik D."/>
            <person name="Zeng P."/>
            <person name="Satapoomin P."/>
            <person name="Huang J."/>
            <person name="Bowman M."/>
            <person name="Iovene M."/>
            <person name="Sanseverino W."/>
            <person name="Cavagnaro P."/>
            <person name="Yildiz M."/>
            <person name="Macko-Podgorni A."/>
            <person name="Moranska E."/>
            <person name="Grzebelus E."/>
            <person name="Grzebelus D."/>
            <person name="Ashrafi H."/>
            <person name="Zheng Z."/>
            <person name="Cheng S."/>
            <person name="Spooner D."/>
            <person name="Van Deynze A."/>
            <person name="Simon P."/>
        </authorList>
    </citation>
    <scope>NUCLEOTIDE SEQUENCE</scope>
    <source>
        <tissue evidence="6">Leaf</tissue>
    </source>
</reference>
<keyword evidence="4" id="KW-0804">Transcription</keyword>
<keyword evidence="7" id="KW-1185">Reference proteome</keyword>
<gene>
    <name evidence="6" type="ORF">DCAR_0520612</name>
</gene>
<dbReference type="GO" id="GO:0005634">
    <property type="term" value="C:nucleus"/>
    <property type="evidence" value="ECO:0007669"/>
    <property type="project" value="UniProtKB-SubCell"/>
</dbReference>
<keyword evidence="3" id="KW-0238">DNA-binding</keyword>
<dbReference type="SUPFAM" id="SSF101936">
    <property type="entry name" value="DNA-binding pseudobarrel domain"/>
    <property type="match status" value="2"/>
</dbReference>
<dbReference type="Gramene" id="KZM94759">
    <property type="protein sequence ID" value="KZM94759"/>
    <property type="gene ID" value="DCAR_018001"/>
</dbReference>
<dbReference type="Gene3D" id="2.40.330.10">
    <property type="entry name" value="DNA-binding pseudobarrel domain"/>
    <property type="match status" value="2"/>
</dbReference>
<evidence type="ECO:0000256" key="2">
    <source>
        <dbReference type="ARBA" id="ARBA00023015"/>
    </source>
</evidence>
<evidence type="ECO:0000256" key="5">
    <source>
        <dbReference type="ARBA" id="ARBA00023242"/>
    </source>
</evidence>
<sequence length="417" mass="48430">MSKTQYRLNVVTHLKQPQKIILLKRTLKSFFPKFTGIVAILKNIMRSMDCTGLVADKFYILLTSRDTKCNKLRLPKQFCLKHIDKLQDSMELKLRNGYILPVQFDAVKCELKGVMWFFKELELEGGEILLFEYFGRFKFMVYIIGRCGSEITYPEKVHCLQRCSTKIVTLGDGGWRFIFFRSAGSGIFDDVDAPPAFSNCCGFALPTRITYVLRNGKKFFGTYKSKKCRFSGLNSMFEILGSDIVLDLRGIVFTYNGTREVSISAFDSHCNEIVYPGTPICMDSNGSFPVIGTYFQIILELKHVLDDCFVVDISKDFKELFEEWDNFQVINVYSESKCWRLVIRKRDDYHCATLEDGWQQLRADLGLIVGNTCVFESAIQCYDQFKIRVLDPEERSYRFFWLNVSRIIPYRRLMCIS</sequence>
<keyword evidence="2" id="KW-0805">Transcription regulation</keyword>
<dbReference type="AlphaFoldDB" id="A0A161YM83"/>
<dbReference type="InterPro" id="IPR015300">
    <property type="entry name" value="DNA-bd_pseudobarrel_sf"/>
</dbReference>
<evidence type="ECO:0000256" key="1">
    <source>
        <dbReference type="ARBA" id="ARBA00004123"/>
    </source>
</evidence>
<accession>A0A161YM83</accession>
<evidence type="ECO:0000313" key="6">
    <source>
        <dbReference type="EMBL" id="WOH01231.1"/>
    </source>
</evidence>
<proteinExistence type="predicted"/>
<dbReference type="EMBL" id="CP093347">
    <property type="protein sequence ID" value="WOH01231.1"/>
    <property type="molecule type" value="Genomic_DNA"/>
</dbReference>
<evidence type="ECO:0000256" key="3">
    <source>
        <dbReference type="ARBA" id="ARBA00023125"/>
    </source>
</evidence>
<dbReference type="GO" id="GO:0003677">
    <property type="term" value="F:DNA binding"/>
    <property type="evidence" value="ECO:0007669"/>
    <property type="project" value="UniProtKB-KW"/>
</dbReference>
<evidence type="ECO:0000256" key="4">
    <source>
        <dbReference type="ARBA" id="ARBA00023163"/>
    </source>
</evidence>
<comment type="subcellular location">
    <subcellularLocation>
        <location evidence="1">Nucleus</location>
    </subcellularLocation>
</comment>